<proteinExistence type="inferred from homology"/>
<comment type="subunit">
    <text evidence="6">Monomer.</text>
</comment>
<reference evidence="7 8" key="1">
    <citation type="journal article" date="2016" name="Nat. Commun.">
        <title>Thousands of microbial genomes shed light on interconnected biogeochemical processes in an aquifer system.</title>
        <authorList>
            <person name="Anantharaman K."/>
            <person name="Brown C.T."/>
            <person name="Hug L.A."/>
            <person name="Sharon I."/>
            <person name="Castelle C.J."/>
            <person name="Probst A.J."/>
            <person name="Thomas B.C."/>
            <person name="Singh A."/>
            <person name="Wilkins M.J."/>
            <person name="Karaoz U."/>
            <person name="Brodie E.L."/>
            <person name="Williams K.H."/>
            <person name="Hubbard S.S."/>
            <person name="Banfield J.F."/>
        </authorList>
    </citation>
    <scope>NUCLEOTIDE SEQUENCE [LARGE SCALE GENOMIC DNA]</scope>
</reference>
<dbReference type="EMBL" id="MHTL01000018">
    <property type="protein sequence ID" value="OHA60033.1"/>
    <property type="molecule type" value="Genomic_DNA"/>
</dbReference>
<dbReference type="GO" id="GO:0004017">
    <property type="term" value="F:AMP kinase activity"/>
    <property type="evidence" value="ECO:0007669"/>
    <property type="project" value="UniProtKB-EC"/>
</dbReference>
<dbReference type="Gene3D" id="3.40.50.300">
    <property type="entry name" value="P-loop containing nucleotide triphosphate hydrolases"/>
    <property type="match status" value="1"/>
</dbReference>
<accession>A0A1G2QI50</accession>
<gene>
    <name evidence="7" type="ORF">A2569_01805</name>
</gene>
<dbReference type="AlphaFoldDB" id="A0A1G2QI50"/>
<keyword evidence="4 5" id="KW-0418">Kinase</keyword>
<comment type="catalytic activity">
    <reaction evidence="6">
        <text>AMP + ATP = 2 ADP</text>
        <dbReference type="Rhea" id="RHEA:12973"/>
        <dbReference type="ChEBI" id="CHEBI:30616"/>
        <dbReference type="ChEBI" id="CHEBI:456215"/>
        <dbReference type="ChEBI" id="CHEBI:456216"/>
        <dbReference type="EC" id="2.7.4.3"/>
    </reaction>
</comment>
<keyword evidence="3 6" id="KW-0547">Nucleotide-binding</keyword>
<protein>
    <recommendedName>
        <fullName evidence="6">Adenylate kinase</fullName>
        <ecNumber evidence="6">2.7.4.3</ecNumber>
    </recommendedName>
</protein>
<comment type="caution">
    <text evidence="7">The sequence shown here is derived from an EMBL/GenBank/DDBJ whole genome shotgun (WGS) entry which is preliminary data.</text>
</comment>
<dbReference type="PANTHER" id="PTHR23359">
    <property type="entry name" value="NUCLEOTIDE KINASE"/>
    <property type="match status" value="1"/>
</dbReference>
<comment type="subcellular location">
    <subcellularLocation>
        <location evidence="6">Cytoplasm</location>
    </subcellularLocation>
</comment>
<evidence type="ECO:0000313" key="8">
    <source>
        <dbReference type="Proteomes" id="UP000177090"/>
    </source>
</evidence>
<evidence type="ECO:0000256" key="4">
    <source>
        <dbReference type="ARBA" id="ARBA00022777"/>
    </source>
</evidence>
<keyword evidence="6" id="KW-0067">ATP-binding</keyword>
<evidence type="ECO:0000256" key="2">
    <source>
        <dbReference type="ARBA" id="ARBA00022727"/>
    </source>
</evidence>
<dbReference type="Pfam" id="PF00406">
    <property type="entry name" value="ADK"/>
    <property type="match status" value="1"/>
</dbReference>
<dbReference type="InterPro" id="IPR027417">
    <property type="entry name" value="P-loop_NTPase"/>
</dbReference>
<evidence type="ECO:0000313" key="7">
    <source>
        <dbReference type="EMBL" id="OHA60033.1"/>
    </source>
</evidence>
<dbReference type="PRINTS" id="PR00094">
    <property type="entry name" value="ADENYLTKNASE"/>
</dbReference>
<comment type="similarity">
    <text evidence="5">Belongs to the adenylate kinase family.</text>
</comment>
<evidence type="ECO:0000256" key="5">
    <source>
        <dbReference type="RuleBase" id="RU003330"/>
    </source>
</evidence>
<dbReference type="STRING" id="1802440.A2569_01805"/>
<evidence type="ECO:0000256" key="6">
    <source>
        <dbReference type="RuleBase" id="RU003331"/>
    </source>
</evidence>
<dbReference type="GO" id="GO:0005524">
    <property type="term" value="F:ATP binding"/>
    <property type="evidence" value="ECO:0007669"/>
    <property type="project" value="UniProtKB-KW"/>
</dbReference>
<organism evidence="7 8">
    <name type="scientific">Candidatus Vogelbacteria bacterium RIFOXYD1_FULL_51_18</name>
    <dbReference type="NCBI Taxonomy" id="1802440"/>
    <lineage>
        <taxon>Bacteria</taxon>
        <taxon>Candidatus Vogeliibacteriota</taxon>
    </lineage>
</organism>
<sequence>MATHQTFVFIGRSGCGKGTQAKLLMEHLKQVAPEHPIYYLETGAKFRDFLGAGYPSSELAKKRAEAGERQPDFLAVYMWSHLFVENVQGDEHLVLDGTPRSLLEAQTLDTALAFYGRADAHVIYINVSRQWSETRLGERGRADDAGENVKKRLDWFDRDVLPAVEYYRSHPEHHFHEISGEQGIPDVQRALLASVYGNH</sequence>
<dbReference type="Proteomes" id="UP000177090">
    <property type="component" value="Unassembled WGS sequence"/>
</dbReference>
<keyword evidence="2" id="KW-0545">Nucleotide biosynthesis</keyword>
<keyword evidence="1 5" id="KW-0808">Transferase</keyword>
<dbReference type="EC" id="2.7.4.3" evidence="6"/>
<name>A0A1G2QI50_9BACT</name>
<evidence type="ECO:0000256" key="1">
    <source>
        <dbReference type="ARBA" id="ARBA00022679"/>
    </source>
</evidence>
<dbReference type="GO" id="GO:0005737">
    <property type="term" value="C:cytoplasm"/>
    <property type="evidence" value="ECO:0007669"/>
    <property type="project" value="UniProtKB-SubCell"/>
</dbReference>
<evidence type="ECO:0000256" key="3">
    <source>
        <dbReference type="ARBA" id="ARBA00022741"/>
    </source>
</evidence>
<dbReference type="InterPro" id="IPR000850">
    <property type="entry name" value="Adenylat/UMP-CMP_kin"/>
</dbReference>
<dbReference type="SUPFAM" id="SSF52540">
    <property type="entry name" value="P-loop containing nucleoside triphosphate hydrolases"/>
    <property type="match status" value="1"/>
</dbReference>